<evidence type="ECO:0000259" key="1">
    <source>
        <dbReference type="Pfam" id="PF10263"/>
    </source>
</evidence>
<dbReference type="GO" id="GO:0006950">
    <property type="term" value="P:response to stress"/>
    <property type="evidence" value="ECO:0007669"/>
    <property type="project" value="UniProtKB-ARBA"/>
</dbReference>
<dbReference type="STRING" id="200324.A0A2N5VRJ9"/>
<dbReference type="Pfam" id="PF10263">
    <property type="entry name" value="SprT-like"/>
    <property type="match status" value="1"/>
</dbReference>
<reference evidence="2 3" key="1">
    <citation type="submission" date="2017-11" db="EMBL/GenBank/DDBJ databases">
        <title>De novo assembly and phasing of dikaryotic genomes from two isolates of Puccinia coronata f. sp. avenae, the causal agent of oat crown rust.</title>
        <authorList>
            <person name="Miller M.E."/>
            <person name="Zhang Y."/>
            <person name="Omidvar V."/>
            <person name="Sperschneider J."/>
            <person name="Schwessinger B."/>
            <person name="Raley C."/>
            <person name="Palmer J.M."/>
            <person name="Garnica D."/>
            <person name="Upadhyaya N."/>
            <person name="Rathjen J."/>
            <person name="Taylor J.M."/>
            <person name="Park R.F."/>
            <person name="Dodds P.N."/>
            <person name="Hirsch C.D."/>
            <person name="Kianian S.F."/>
            <person name="Figueroa M."/>
        </authorList>
    </citation>
    <scope>NUCLEOTIDE SEQUENCE [LARGE SCALE GENOMIC DNA]</scope>
    <source>
        <strain evidence="2">12NC29</strain>
    </source>
</reference>
<feature type="domain" description="SprT-like" evidence="1">
    <location>
        <begin position="122"/>
        <end position="204"/>
    </location>
</feature>
<dbReference type="GO" id="GO:0005634">
    <property type="term" value="C:nucleus"/>
    <property type="evidence" value="ECO:0007669"/>
    <property type="project" value="TreeGrafter"/>
</dbReference>
<dbReference type="PANTHER" id="PTHR23099">
    <property type="entry name" value="TRANSCRIPTIONAL REGULATOR"/>
    <property type="match status" value="1"/>
</dbReference>
<dbReference type="EMBL" id="PGCJ01000078">
    <property type="protein sequence ID" value="PLW52592.1"/>
    <property type="molecule type" value="Genomic_DNA"/>
</dbReference>
<accession>A0A2N5VRJ9</accession>
<protein>
    <recommendedName>
        <fullName evidence="1">SprT-like domain-containing protein</fullName>
    </recommendedName>
</protein>
<dbReference type="OrthoDB" id="20772at2759"/>
<gene>
    <name evidence="2" type="ORF">PCANC_14026</name>
</gene>
<dbReference type="InterPro" id="IPR006640">
    <property type="entry name" value="SprT-like_domain"/>
</dbReference>
<dbReference type="Proteomes" id="UP000235388">
    <property type="component" value="Unassembled WGS sequence"/>
</dbReference>
<sequence>MEQDHVPVRTAPGDAIQDKLATPITTPFKHVRKETAKGLLVQVNQLALGSKLPASSNKLLSSEDKMILKPNKQTSGQGPTKKIAPMEQDHVSVTTAPGPGIQDKLATPISTPFEHVRKAMAEKLLVKTNQSAFGGKLQAPIRLVWNSRLSSTAGRAKLDSWDENSRNHIKDQSTIELSICILHNPERLRKTLVHELCHVAFWVID</sequence>
<evidence type="ECO:0000313" key="2">
    <source>
        <dbReference type="EMBL" id="PLW52592.1"/>
    </source>
</evidence>
<organism evidence="2 3">
    <name type="scientific">Puccinia coronata f. sp. avenae</name>
    <dbReference type="NCBI Taxonomy" id="200324"/>
    <lineage>
        <taxon>Eukaryota</taxon>
        <taxon>Fungi</taxon>
        <taxon>Dikarya</taxon>
        <taxon>Basidiomycota</taxon>
        <taxon>Pucciniomycotina</taxon>
        <taxon>Pucciniomycetes</taxon>
        <taxon>Pucciniales</taxon>
        <taxon>Pucciniaceae</taxon>
        <taxon>Puccinia</taxon>
    </lineage>
</organism>
<dbReference type="PANTHER" id="PTHR23099:SF0">
    <property type="entry name" value="GERM CELL NUCLEAR ACIDIC PROTEIN"/>
    <property type="match status" value="1"/>
</dbReference>
<name>A0A2N5VRJ9_9BASI</name>
<proteinExistence type="predicted"/>
<evidence type="ECO:0000313" key="3">
    <source>
        <dbReference type="Proteomes" id="UP000235388"/>
    </source>
</evidence>
<keyword evidence="3" id="KW-1185">Reference proteome</keyword>
<dbReference type="AlphaFoldDB" id="A0A2N5VRJ9"/>
<comment type="caution">
    <text evidence="2">The sequence shown here is derived from an EMBL/GenBank/DDBJ whole genome shotgun (WGS) entry which is preliminary data.</text>
</comment>